<feature type="region of interest" description="Disordered" evidence="1">
    <location>
        <begin position="167"/>
        <end position="191"/>
    </location>
</feature>
<keyword evidence="4" id="KW-1185">Reference proteome</keyword>
<evidence type="ECO:0000313" key="4">
    <source>
        <dbReference type="Proteomes" id="UP000236161"/>
    </source>
</evidence>
<dbReference type="InterPro" id="IPR025312">
    <property type="entry name" value="DUF4216"/>
</dbReference>
<reference evidence="3 4" key="1">
    <citation type="journal article" date="2017" name="Nature">
        <title>The Apostasia genome and the evolution of orchids.</title>
        <authorList>
            <person name="Zhang G.Q."/>
            <person name="Liu K.W."/>
            <person name="Li Z."/>
            <person name="Lohaus R."/>
            <person name="Hsiao Y.Y."/>
            <person name="Niu S.C."/>
            <person name="Wang J.Y."/>
            <person name="Lin Y.C."/>
            <person name="Xu Q."/>
            <person name="Chen L.J."/>
            <person name="Yoshida K."/>
            <person name="Fujiwara S."/>
            <person name="Wang Z.W."/>
            <person name="Zhang Y.Q."/>
            <person name="Mitsuda N."/>
            <person name="Wang M."/>
            <person name="Liu G.H."/>
            <person name="Pecoraro L."/>
            <person name="Huang H.X."/>
            <person name="Xiao X.J."/>
            <person name="Lin M."/>
            <person name="Wu X.Y."/>
            <person name="Wu W.L."/>
            <person name="Chen Y.Y."/>
            <person name="Chang S.B."/>
            <person name="Sakamoto S."/>
            <person name="Ohme-Takagi M."/>
            <person name="Yagi M."/>
            <person name="Zeng S.J."/>
            <person name="Shen C.Y."/>
            <person name="Yeh C.M."/>
            <person name="Luo Y.B."/>
            <person name="Tsai W.C."/>
            <person name="Van de Peer Y."/>
            <person name="Liu Z.J."/>
        </authorList>
    </citation>
    <scope>NUCLEOTIDE SEQUENCE [LARGE SCALE GENOMIC DNA]</scope>
    <source>
        <strain evidence="4">cv. Shenzhen</strain>
        <tissue evidence="3">Stem</tissue>
    </source>
</reference>
<organism evidence="3 4">
    <name type="scientific">Apostasia shenzhenica</name>
    <dbReference type="NCBI Taxonomy" id="1088818"/>
    <lineage>
        <taxon>Eukaryota</taxon>
        <taxon>Viridiplantae</taxon>
        <taxon>Streptophyta</taxon>
        <taxon>Embryophyta</taxon>
        <taxon>Tracheophyta</taxon>
        <taxon>Spermatophyta</taxon>
        <taxon>Magnoliopsida</taxon>
        <taxon>Liliopsida</taxon>
        <taxon>Asparagales</taxon>
        <taxon>Orchidaceae</taxon>
        <taxon>Apostasioideae</taxon>
        <taxon>Apostasia</taxon>
    </lineage>
</organism>
<dbReference type="OrthoDB" id="783528at2759"/>
<dbReference type="PANTHER" id="PTHR48258:SF4">
    <property type="entry name" value="DUF4216 DOMAIN-CONTAINING PROTEIN"/>
    <property type="match status" value="1"/>
</dbReference>
<evidence type="ECO:0000259" key="2">
    <source>
        <dbReference type="Pfam" id="PF13952"/>
    </source>
</evidence>
<gene>
    <name evidence="3" type="ORF">AXF42_Ash016014</name>
</gene>
<dbReference type="PANTHER" id="PTHR48258">
    <property type="entry name" value="DUF4218 DOMAIN-CONTAINING PROTEIN-RELATED"/>
    <property type="match status" value="1"/>
</dbReference>
<dbReference type="AlphaFoldDB" id="A0A2I0AWR2"/>
<evidence type="ECO:0000256" key="1">
    <source>
        <dbReference type="SAM" id="MobiDB-lite"/>
    </source>
</evidence>
<dbReference type="EMBL" id="KZ451943">
    <property type="protein sequence ID" value="PKA59956.1"/>
    <property type="molecule type" value="Genomic_DNA"/>
</dbReference>
<dbReference type="Pfam" id="PF13952">
    <property type="entry name" value="DUF4216"/>
    <property type="match status" value="1"/>
</dbReference>
<feature type="domain" description="DUF4216" evidence="2">
    <location>
        <begin position="6"/>
        <end position="83"/>
    </location>
</feature>
<proteinExistence type="predicted"/>
<accession>A0A2I0AWR2</accession>
<name>A0A2I0AWR2_9ASPA</name>
<dbReference type="Proteomes" id="UP000236161">
    <property type="component" value="Unassembled WGS sequence"/>
</dbReference>
<evidence type="ECO:0000313" key="3">
    <source>
        <dbReference type="EMBL" id="PKA59956.1"/>
    </source>
</evidence>
<sequence>MLTEIIALEYFGRGNKVVLFRCDWYDTVKGTRIDPNYGFVDVNHRSRLKCNSYESFILAQQATQVYYTTYPSTKKEAQNWWVVCKTKSTKIIELDYCQHTYDVLQEDDQSFSLEIIIPLETHEQSVMVRSDPPEEVESNELSSFDKIGAKRKANVYEKNVIVECIESEEEDEFNSEASNDTFSEEEYSESE</sequence>
<feature type="compositionally biased region" description="Acidic residues" evidence="1">
    <location>
        <begin position="182"/>
        <end position="191"/>
    </location>
</feature>
<protein>
    <recommendedName>
        <fullName evidence="2">DUF4216 domain-containing protein</fullName>
    </recommendedName>
</protein>